<feature type="transmembrane region" description="Helical" evidence="18">
    <location>
        <begin position="149"/>
        <end position="168"/>
    </location>
</feature>
<dbReference type="GO" id="GO:0015990">
    <property type="term" value="P:electron transport coupled proton transport"/>
    <property type="evidence" value="ECO:0007669"/>
    <property type="project" value="TreeGrafter"/>
</dbReference>
<comment type="catalytic activity">
    <reaction evidence="17">
        <text>a ubiquinone + NADH + 5 H(+)(in) = a ubiquinol + NAD(+) + 4 H(+)(out)</text>
        <dbReference type="Rhea" id="RHEA:29091"/>
        <dbReference type="Rhea" id="RHEA-COMP:9565"/>
        <dbReference type="Rhea" id="RHEA-COMP:9566"/>
        <dbReference type="ChEBI" id="CHEBI:15378"/>
        <dbReference type="ChEBI" id="CHEBI:16389"/>
        <dbReference type="ChEBI" id="CHEBI:17976"/>
        <dbReference type="ChEBI" id="CHEBI:57540"/>
        <dbReference type="ChEBI" id="CHEBI:57945"/>
        <dbReference type="EC" id="7.1.1.2"/>
    </reaction>
</comment>
<dbReference type="InterPro" id="IPR010934">
    <property type="entry name" value="NADH_DH_su5_C"/>
</dbReference>
<evidence type="ECO:0000256" key="2">
    <source>
        <dbReference type="ARBA" id="ARBA00004448"/>
    </source>
</evidence>
<dbReference type="GO" id="GO:0003954">
    <property type="term" value="F:NADH dehydrogenase activity"/>
    <property type="evidence" value="ECO:0007669"/>
    <property type="project" value="TreeGrafter"/>
</dbReference>
<feature type="transmembrane region" description="Helical" evidence="18">
    <location>
        <begin position="447"/>
        <end position="464"/>
    </location>
</feature>
<evidence type="ECO:0000256" key="10">
    <source>
        <dbReference type="ARBA" id="ARBA00022982"/>
    </source>
</evidence>
<keyword evidence="12" id="KW-0520">NAD</keyword>
<keyword evidence="13" id="KW-0830">Ubiquinone</keyword>
<feature type="domain" description="NADH dehydrogenase subunit 5 C-terminal" evidence="20">
    <location>
        <begin position="388"/>
        <end position="561"/>
    </location>
</feature>
<evidence type="ECO:0000256" key="3">
    <source>
        <dbReference type="ARBA" id="ARBA00012944"/>
    </source>
</evidence>
<feature type="transmembrane region" description="Helical" evidence="18">
    <location>
        <begin position="58"/>
        <end position="75"/>
    </location>
</feature>
<evidence type="ECO:0000256" key="8">
    <source>
        <dbReference type="ARBA" id="ARBA00022792"/>
    </source>
</evidence>
<evidence type="ECO:0000256" key="12">
    <source>
        <dbReference type="ARBA" id="ARBA00023027"/>
    </source>
</evidence>
<evidence type="ECO:0000256" key="16">
    <source>
        <dbReference type="ARBA" id="ARBA00031027"/>
    </source>
</evidence>
<evidence type="ECO:0000256" key="4">
    <source>
        <dbReference type="ARBA" id="ARBA00021096"/>
    </source>
</evidence>
<feature type="transmembrane region" description="Helical" evidence="18">
    <location>
        <begin position="334"/>
        <end position="352"/>
    </location>
</feature>
<organism evidence="21">
    <name type="scientific">Loxocephala perpunctata</name>
    <dbReference type="NCBI Taxonomy" id="2851908"/>
    <lineage>
        <taxon>Eukaryota</taxon>
        <taxon>Metazoa</taxon>
        <taxon>Ecdysozoa</taxon>
        <taxon>Arthropoda</taxon>
        <taxon>Hexapoda</taxon>
        <taxon>Insecta</taxon>
        <taxon>Pterygota</taxon>
        <taxon>Neoptera</taxon>
        <taxon>Paraneoptera</taxon>
        <taxon>Hemiptera</taxon>
        <taxon>Auchenorrhyncha</taxon>
        <taxon>Fulgoroidea</taxon>
        <taxon>Eurybrachidae</taxon>
        <taxon>Loxocephala</taxon>
    </lineage>
</organism>
<dbReference type="Pfam" id="PF06455">
    <property type="entry name" value="NADH5_C"/>
    <property type="match status" value="1"/>
</dbReference>
<feature type="transmembrane region" description="Helical" evidence="18">
    <location>
        <begin position="538"/>
        <end position="561"/>
    </location>
</feature>
<keyword evidence="7 18" id="KW-0812">Transmembrane</keyword>
<dbReference type="InterPro" id="IPR001750">
    <property type="entry name" value="ND/Mrp_TM"/>
</dbReference>
<evidence type="ECO:0000256" key="18">
    <source>
        <dbReference type="SAM" id="Phobius"/>
    </source>
</evidence>
<dbReference type="PANTHER" id="PTHR42829">
    <property type="entry name" value="NADH-UBIQUINONE OXIDOREDUCTASE CHAIN 5"/>
    <property type="match status" value="1"/>
</dbReference>
<evidence type="ECO:0000256" key="7">
    <source>
        <dbReference type="ARBA" id="ARBA00022692"/>
    </source>
</evidence>
<dbReference type="GO" id="GO:0005743">
    <property type="term" value="C:mitochondrial inner membrane"/>
    <property type="evidence" value="ECO:0007669"/>
    <property type="project" value="UniProtKB-SubCell"/>
</dbReference>
<accession>A0A8F3FKC7</accession>
<feature type="transmembrane region" description="Helical" evidence="18">
    <location>
        <begin position="372"/>
        <end position="388"/>
    </location>
</feature>
<keyword evidence="10" id="KW-0249">Electron transport</keyword>
<protein>
    <recommendedName>
        <fullName evidence="4">NADH-ubiquinone oxidoreductase chain 5</fullName>
        <ecNumber evidence="3">7.1.1.2</ecNumber>
    </recommendedName>
    <alternativeName>
        <fullName evidence="16">NADH dehydrogenase subunit 5</fullName>
    </alternativeName>
</protein>
<evidence type="ECO:0000259" key="20">
    <source>
        <dbReference type="Pfam" id="PF06455"/>
    </source>
</evidence>
<keyword evidence="11 18" id="KW-1133">Transmembrane helix</keyword>
<gene>
    <name evidence="21" type="primary">ND5</name>
</gene>
<evidence type="ECO:0000256" key="6">
    <source>
        <dbReference type="ARBA" id="ARBA00022660"/>
    </source>
</evidence>
<dbReference type="EC" id="7.1.1.2" evidence="3"/>
<evidence type="ECO:0000256" key="14">
    <source>
        <dbReference type="ARBA" id="ARBA00023128"/>
    </source>
</evidence>
<evidence type="ECO:0000256" key="9">
    <source>
        <dbReference type="ARBA" id="ARBA00022967"/>
    </source>
</evidence>
<reference evidence="21" key="1">
    <citation type="submission" date="2021-03" db="EMBL/GenBank/DDBJ databases">
        <authorList>
            <person name="Xu Y."/>
        </authorList>
    </citation>
    <scope>NUCLEOTIDE SEQUENCE</scope>
</reference>
<dbReference type="PRINTS" id="PR01434">
    <property type="entry name" value="NADHDHGNASE5"/>
</dbReference>
<comment type="subcellular location">
    <subcellularLocation>
        <location evidence="2">Mitochondrion inner membrane</location>
        <topology evidence="2">Multi-pass membrane protein</topology>
    </subcellularLocation>
</comment>
<evidence type="ECO:0000259" key="19">
    <source>
        <dbReference type="Pfam" id="PF00361"/>
    </source>
</evidence>
<feature type="transmembrane region" description="Helical" evidence="18">
    <location>
        <begin position="276"/>
        <end position="297"/>
    </location>
</feature>
<proteinExistence type="predicted"/>
<comment type="function">
    <text evidence="1">Core subunit of the mitochondrial membrane respiratory chain NADH dehydrogenase (Complex I) that is believed to belong to the minimal assembly required for catalysis. Complex I functions in the transfer of electrons from NADH to the respiratory chain. The immediate electron acceptor for the enzyme is believed to be ubiquinone.</text>
</comment>
<dbReference type="GO" id="GO:0008137">
    <property type="term" value="F:NADH dehydrogenase (ubiquinone) activity"/>
    <property type="evidence" value="ECO:0007669"/>
    <property type="project" value="UniProtKB-EC"/>
</dbReference>
<feature type="domain" description="NADH:quinone oxidoreductase/Mrp antiporter transmembrane" evidence="19">
    <location>
        <begin position="106"/>
        <end position="381"/>
    </location>
</feature>
<dbReference type="GO" id="GO:0042773">
    <property type="term" value="P:ATP synthesis coupled electron transport"/>
    <property type="evidence" value="ECO:0007669"/>
    <property type="project" value="InterPro"/>
</dbReference>
<evidence type="ECO:0000256" key="11">
    <source>
        <dbReference type="ARBA" id="ARBA00022989"/>
    </source>
</evidence>
<feature type="transmembrane region" description="Helical" evidence="18">
    <location>
        <begin position="119"/>
        <end position="142"/>
    </location>
</feature>
<evidence type="ECO:0000256" key="17">
    <source>
        <dbReference type="ARBA" id="ARBA00049551"/>
    </source>
</evidence>
<feature type="transmembrane region" description="Helical" evidence="18">
    <location>
        <begin position="242"/>
        <end position="264"/>
    </location>
</feature>
<feature type="transmembrane region" description="Helical" evidence="18">
    <location>
        <begin position="180"/>
        <end position="202"/>
    </location>
</feature>
<keyword evidence="6" id="KW-0679">Respiratory chain</keyword>
<dbReference type="InterPro" id="IPR003945">
    <property type="entry name" value="NU5C-like"/>
</dbReference>
<keyword evidence="8" id="KW-0999">Mitochondrion inner membrane</keyword>
<feature type="transmembrane region" description="Helical" evidence="18">
    <location>
        <begin position="87"/>
        <end position="113"/>
    </location>
</feature>
<keyword evidence="15 18" id="KW-0472">Membrane</keyword>
<evidence type="ECO:0000313" key="21">
    <source>
        <dbReference type="EMBL" id="QWZ47763.1"/>
    </source>
</evidence>
<feature type="transmembrane region" description="Helical" evidence="18">
    <location>
        <begin position="6"/>
        <end position="26"/>
    </location>
</feature>
<feature type="transmembrane region" description="Helical" evidence="18">
    <location>
        <begin position="393"/>
        <end position="411"/>
    </location>
</feature>
<name>A0A8F3FKC7_9HEMI</name>
<dbReference type="AlphaFoldDB" id="A0A8F3FKC7"/>
<keyword evidence="9" id="KW-1278">Translocase</keyword>
<feature type="transmembrane region" description="Helical" evidence="18">
    <location>
        <begin position="417"/>
        <end position="438"/>
    </location>
</feature>
<keyword evidence="14 21" id="KW-0496">Mitochondrion</keyword>
<evidence type="ECO:0000256" key="13">
    <source>
        <dbReference type="ARBA" id="ARBA00023075"/>
    </source>
</evidence>
<evidence type="ECO:0000256" key="15">
    <source>
        <dbReference type="ARBA" id="ARBA00023136"/>
    </source>
</evidence>
<dbReference type="EMBL" id="MW848343">
    <property type="protein sequence ID" value="QWZ47763.1"/>
    <property type="molecule type" value="Genomic_DNA"/>
</dbReference>
<sequence>MMFCLNIFFFFFLFFLFFFFFGIYFYEYDLIFFFEWTIFMMNSFNFTCIFLFDWISMIFMSFIFLISSCVLYYSLGYMNNDLNLIRFFYLVFMFIFSMVLFIMMPDLICLLLGWDGLGLVSYCLIIYYNNYISLSSGLLTVFMNRLGDVFLIVSIGWFFNFGSCHFIFYNDFFDMDLNFMIYLILFSSFTKSAQFPFCFWLPSAMAAPTPVSSLVHSSTLVTSGIYLIMRFNYYIFFFDTSLLMFLSMITMFISGFGACLENDLKKVIAYSTLSQLGFMFFILSFGSLILCFVHLLIHAIFKSLLFLCSGFFIHCFIGNQDIRYMGGLLIQSPYISSCFCISLFCLCGFPFFSGFYSKDFIIELIILSEINYLYFFFFCLCIFLTLLYSFRLIYYLFFFNSFFFSMLNFIYCNYMNLSLFFLFFFSLFSGSYIFWLFIDFVFVIEMFLKFIPLYIMFIFFFLFFNFLGNVILFCSYFIFFFFGSMMFLNYFSSKFFLNYFFTFSTFSMMLVDNGWLEYKVSGGLLGSLNWMMIYFENFILRGLFYIYYFLFLFFFLFIFFFN</sequence>
<geneLocation type="mitochondrion" evidence="21"/>
<evidence type="ECO:0000256" key="5">
    <source>
        <dbReference type="ARBA" id="ARBA00022448"/>
    </source>
</evidence>
<keyword evidence="5" id="KW-0813">Transport</keyword>
<evidence type="ECO:0000256" key="1">
    <source>
        <dbReference type="ARBA" id="ARBA00003257"/>
    </source>
</evidence>
<feature type="transmembrane region" description="Helical" evidence="18">
    <location>
        <begin position="303"/>
        <end position="322"/>
    </location>
</feature>
<dbReference type="PANTHER" id="PTHR42829:SF2">
    <property type="entry name" value="NADH-UBIQUINONE OXIDOREDUCTASE CHAIN 5"/>
    <property type="match status" value="1"/>
</dbReference>
<dbReference type="Pfam" id="PF00361">
    <property type="entry name" value="Proton_antipo_M"/>
    <property type="match status" value="1"/>
</dbReference>